<comment type="caution">
    <text evidence="1">The sequence shown here is derived from an EMBL/GenBank/DDBJ whole genome shotgun (WGS) entry which is preliminary data.</text>
</comment>
<dbReference type="Proteomes" id="UP001066276">
    <property type="component" value="Chromosome 2_1"/>
</dbReference>
<dbReference type="PANTHER" id="PTHR31635:SF196">
    <property type="entry name" value="REVERSE TRANSCRIPTASE DOMAIN-CONTAINING PROTEIN-RELATED"/>
    <property type="match status" value="1"/>
</dbReference>
<sequence length="209" mass="23970">MDVSLNPFRWPGEPGRVALCPHSFSLLRWSRWRPICGNIITIGGCSLGSARFWSLCTRMILRCICRNLDILLTEVVRFGTFSGIVMNWSKSVVLPLTRHTARFPSRYPVEWAEGPVRYLGVWLSCDVETLWLANYGRLVAWLEDRLEMWRSLPLSLTGRIDIAKMVVLPKFLYLFVNLPLMLPRSFLRRLRSALVWAAQDCVGEADAAI</sequence>
<dbReference type="AlphaFoldDB" id="A0AAV7VT89"/>
<reference evidence="1" key="1">
    <citation type="journal article" date="2022" name="bioRxiv">
        <title>Sequencing and chromosome-scale assembly of the giantPleurodeles waltlgenome.</title>
        <authorList>
            <person name="Brown T."/>
            <person name="Elewa A."/>
            <person name="Iarovenko S."/>
            <person name="Subramanian E."/>
            <person name="Araus A.J."/>
            <person name="Petzold A."/>
            <person name="Susuki M."/>
            <person name="Suzuki K.-i.T."/>
            <person name="Hayashi T."/>
            <person name="Toyoda A."/>
            <person name="Oliveira C."/>
            <person name="Osipova E."/>
            <person name="Leigh N.D."/>
            <person name="Simon A."/>
            <person name="Yun M.H."/>
        </authorList>
    </citation>
    <scope>NUCLEOTIDE SEQUENCE</scope>
    <source>
        <strain evidence="1">20211129_DDA</strain>
        <tissue evidence="1">Liver</tissue>
    </source>
</reference>
<dbReference type="EMBL" id="JANPWB010000003">
    <property type="protein sequence ID" value="KAJ1203235.1"/>
    <property type="molecule type" value="Genomic_DNA"/>
</dbReference>
<accession>A0AAV7VT89</accession>
<proteinExistence type="predicted"/>
<protein>
    <submittedName>
        <fullName evidence="1">Uncharacterized protein</fullName>
    </submittedName>
</protein>
<evidence type="ECO:0000313" key="2">
    <source>
        <dbReference type="Proteomes" id="UP001066276"/>
    </source>
</evidence>
<gene>
    <name evidence="1" type="ORF">NDU88_007027</name>
</gene>
<keyword evidence="2" id="KW-1185">Reference proteome</keyword>
<organism evidence="1 2">
    <name type="scientific">Pleurodeles waltl</name>
    <name type="common">Iberian ribbed newt</name>
    <dbReference type="NCBI Taxonomy" id="8319"/>
    <lineage>
        <taxon>Eukaryota</taxon>
        <taxon>Metazoa</taxon>
        <taxon>Chordata</taxon>
        <taxon>Craniata</taxon>
        <taxon>Vertebrata</taxon>
        <taxon>Euteleostomi</taxon>
        <taxon>Amphibia</taxon>
        <taxon>Batrachia</taxon>
        <taxon>Caudata</taxon>
        <taxon>Salamandroidea</taxon>
        <taxon>Salamandridae</taxon>
        <taxon>Pleurodelinae</taxon>
        <taxon>Pleurodeles</taxon>
    </lineage>
</organism>
<name>A0AAV7VT89_PLEWA</name>
<evidence type="ECO:0000313" key="1">
    <source>
        <dbReference type="EMBL" id="KAJ1203235.1"/>
    </source>
</evidence>
<dbReference type="PANTHER" id="PTHR31635">
    <property type="entry name" value="REVERSE TRANSCRIPTASE DOMAIN-CONTAINING PROTEIN-RELATED"/>
    <property type="match status" value="1"/>
</dbReference>